<dbReference type="PANTHER" id="PTHR43227">
    <property type="entry name" value="BLL4140 PROTEIN"/>
    <property type="match status" value="1"/>
</dbReference>
<evidence type="ECO:0000259" key="11">
    <source>
        <dbReference type="PROSITE" id="PS50928"/>
    </source>
</evidence>
<evidence type="ECO:0000256" key="8">
    <source>
        <dbReference type="ARBA" id="ARBA00023136"/>
    </source>
</evidence>
<dbReference type="Gene3D" id="1.10.3720.10">
    <property type="entry name" value="MetI-like"/>
    <property type="match status" value="1"/>
</dbReference>
<keyword evidence="13" id="KW-1185">Reference proteome</keyword>
<feature type="domain" description="ABC transmembrane type-1" evidence="11">
    <location>
        <begin position="67"/>
        <end position="284"/>
    </location>
</feature>
<dbReference type="PROSITE" id="PS50928">
    <property type="entry name" value="ABC_TM1"/>
    <property type="match status" value="1"/>
</dbReference>
<protein>
    <recommendedName>
        <fullName evidence="9">sn-glycerol-3-phosphate transport system permease protein UgpA</fullName>
    </recommendedName>
</protein>
<dbReference type="CDD" id="cd06261">
    <property type="entry name" value="TM_PBP2"/>
    <property type="match status" value="1"/>
</dbReference>
<keyword evidence="8 10" id="KW-0472">Membrane</keyword>
<dbReference type="AlphaFoldDB" id="A0A1N6RGY2"/>
<feature type="transmembrane region" description="Helical" evidence="10">
    <location>
        <begin position="265"/>
        <end position="285"/>
    </location>
</feature>
<feature type="transmembrane region" description="Helical" evidence="10">
    <location>
        <begin position="75"/>
        <end position="96"/>
    </location>
</feature>
<dbReference type="GO" id="GO:0055085">
    <property type="term" value="P:transmembrane transport"/>
    <property type="evidence" value="ECO:0007669"/>
    <property type="project" value="InterPro"/>
</dbReference>
<feature type="transmembrane region" description="Helical" evidence="10">
    <location>
        <begin position="12"/>
        <end position="30"/>
    </location>
</feature>
<dbReference type="EMBL" id="FTNC01000003">
    <property type="protein sequence ID" value="SIQ28158.1"/>
    <property type="molecule type" value="Genomic_DNA"/>
</dbReference>
<dbReference type="STRING" id="56779.SAMN05421834_1039"/>
<keyword evidence="5" id="KW-0997">Cell inner membrane</keyword>
<keyword evidence="6 10" id="KW-0812">Transmembrane</keyword>
<dbReference type="InterPro" id="IPR050809">
    <property type="entry name" value="UgpAE/MalFG_permease"/>
</dbReference>
<sequence>MKEQDYDSHFSVPYLLILPSMIILTLFLYWPTIQSVILSLYRTAPFGARRIYSGFDNYINLFTDPVYRASLLRSAVFVLITIFGGLAVSLILSVLVNQKLKGIKIYRTIFFIPYAISPTVAGSLWVFLLNPVAGHVNYFLDLLFNVQVPWLTNGFFAFIAIIIATIWKNMGFNIIFFLAGLQSIPDSVYESARIDGANSFQIFRKITIPLLSPTTFYLIIMNIIFTVFQSFGIVDIMTQGGPADATNIVIYKLYRDMFVNFRPGLAAAQSVILLILVLIVTFFHFRFGSRGVHYQ</sequence>
<organism evidence="12 13">
    <name type="scientific">Halanaerobium kushneri</name>
    <dbReference type="NCBI Taxonomy" id="56779"/>
    <lineage>
        <taxon>Bacteria</taxon>
        <taxon>Bacillati</taxon>
        <taxon>Bacillota</taxon>
        <taxon>Clostridia</taxon>
        <taxon>Halanaerobiales</taxon>
        <taxon>Halanaerobiaceae</taxon>
        <taxon>Halanaerobium</taxon>
    </lineage>
</organism>
<evidence type="ECO:0000256" key="9">
    <source>
        <dbReference type="ARBA" id="ARBA00040780"/>
    </source>
</evidence>
<evidence type="ECO:0000313" key="13">
    <source>
        <dbReference type="Proteomes" id="UP000185669"/>
    </source>
</evidence>
<evidence type="ECO:0000256" key="7">
    <source>
        <dbReference type="ARBA" id="ARBA00022989"/>
    </source>
</evidence>
<accession>A0A1N6RGY2</accession>
<evidence type="ECO:0000256" key="3">
    <source>
        <dbReference type="ARBA" id="ARBA00022448"/>
    </source>
</evidence>
<evidence type="ECO:0000256" key="4">
    <source>
        <dbReference type="ARBA" id="ARBA00022475"/>
    </source>
</evidence>
<proteinExistence type="inferred from homology"/>
<dbReference type="SUPFAM" id="SSF161098">
    <property type="entry name" value="MetI-like"/>
    <property type="match status" value="1"/>
</dbReference>
<feature type="transmembrane region" description="Helical" evidence="10">
    <location>
        <begin position="108"/>
        <end position="128"/>
    </location>
</feature>
<reference evidence="13" key="1">
    <citation type="submission" date="2017-01" db="EMBL/GenBank/DDBJ databases">
        <authorList>
            <person name="Varghese N."/>
            <person name="Submissions S."/>
        </authorList>
    </citation>
    <scope>NUCLEOTIDE SEQUENCE [LARGE SCALE GENOMIC DNA]</scope>
    <source>
        <strain evidence="13">ATCC 700103</strain>
    </source>
</reference>
<dbReference type="RefSeq" id="WP_114489488.1">
    <property type="nucleotide sequence ID" value="NZ_FTNC01000003.1"/>
</dbReference>
<evidence type="ECO:0000256" key="1">
    <source>
        <dbReference type="ARBA" id="ARBA00004429"/>
    </source>
</evidence>
<dbReference type="GO" id="GO:0005886">
    <property type="term" value="C:plasma membrane"/>
    <property type="evidence" value="ECO:0007669"/>
    <property type="project" value="UniProtKB-SubCell"/>
</dbReference>
<evidence type="ECO:0000256" key="6">
    <source>
        <dbReference type="ARBA" id="ARBA00022692"/>
    </source>
</evidence>
<keyword evidence="7 10" id="KW-1133">Transmembrane helix</keyword>
<dbReference type="InterPro" id="IPR000515">
    <property type="entry name" value="MetI-like"/>
</dbReference>
<evidence type="ECO:0000256" key="2">
    <source>
        <dbReference type="ARBA" id="ARBA00011557"/>
    </source>
</evidence>
<dbReference type="Proteomes" id="UP000185669">
    <property type="component" value="Unassembled WGS sequence"/>
</dbReference>
<feature type="transmembrane region" description="Helical" evidence="10">
    <location>
        <begin position="148"/>
        <end position="167"/>
    </location>
</feature>
<feature type="transmembrane region" description="Helical" evidence="10">
    <location>
        <begin position="214"/>
        <end position="234"/>
    </location>
</feature>
<evidence type="ECO:0000256" key="5">
    <source>
        <dbReference type="ARBA" id="ARBA00022519"/>
    </source>
</evidence>
<gene>
    <name evidence="12" type="ORF">SAMN05421834_1039</name>
</gene>
<name>A0A1N6RGY2_9FIRM</name>
<dbReference type="Pfam" id="PF00528">
    <property type="entry name" value="BPD_transp_1"/>
    <property type="match status" value="1"/>
</dbReference>
<comment type="subcellular location">
    <subcellularLocation>
        <location evidence="1">Cell inner membrane</location>
        <topology evidence="1">Multi-pass membrane protein</topology>
    </subcellularLocation>
    <subcellularLocation>
        <location evidence="10">Cell membrane</location>
        <topology evidence="10">Multi-pass membrane protein</topology>
    </subcellularLocation>
</comment>
<dbReference type="OrthoDB" id="9788108at2"/>
<keyword evidence="3 10" id="KW-0813">Transport</keyword>
<evidence type="ECO:0000256" key="10">
    <source>
        <dbReference type="RuleBase" id="RU363032"/>
    </source>
</evidence>
<comment type="subunit">
    <text evidence="2">The complex is composed of two ATP-binding proteins (UgpC), two transmembrane proteins (UgpA and UgpE) and a solute-binding protein (UgpB).</text>
</comment>
<comment type="similarity">
    <text evidence="10">Belongs to the binding-protein-dependent transport system permease family.</text>
</comment>
<dbReference type="InterPro" id="IPR035906">
    <property type="entry name" value="MetI-like_sf"/>
</dbReference>
<dbReference type="PANTHER" id="PTHR43227:SF9">
    <property type="entry name" value="SN-GLYCEROL-3-PHOSPHATE TRANSPORT SYSTEM PERMEASE PROTEIN UGPA"/>
    <property type="match status" value="1"/>
</dbReference>
<evidence type="ECO:0000313" key="12">
    <source>
        <dbReference type="EMBL" id="SIQ28158.1"/>
    </source>
</evidence>
<keyword evidence="4" id="KW-1003">Cell membrane</keyword>